<reference evidence="2" key="2">
    <citation type="submission" date="2019-08" db="EMBL/GenBank/DDBJ databases">
        <authorList>
            <consortium name="NCBI Pathogen Detection Project"/>
        </authorList>
    </citation>
    <scope>NUCLEOTIDE SEQUENCE</scope>
    <source>
        <strain evidence="2">Tha13</strain>
    </source>
</reference>
<evidence type="ECO:0000259" key="1">
    <source>
        <dbReference type="Pfam" id="PF26115"/>
    </source>
</evidence>
<gene>
    <name evidence="2" type="ORF">G0L96_23170</name>
</gene>
<comment type="caution">
    <text evidence="2">The sequence shown here is derived from an EMBL/GenBank/DDBJ whole genome shotgun (WGS) entry which is preliminary data.</text>
</comment>
<dbReference type="AlphaFoldDB" id="A0A5W7DWY0"/>
<name>A0A5W7DWY0_SALTM</name>
<sequence length="333" mass="38623">MGGETSSIQHVANKITQDIFKIFKWQRATSQDMNWDCDLEAHDKKTHPSDVVFYYTDPYEEEIVYLNTDLKSYAQSSIGKGMVEGALSSLALATECANISQQWCKRYVRDESLGYKVRGLLFLYNHDNLYDKDFYSSVMKKVDPEIIKCPPNIKLHLLDPFKISDMINIASDIKMLIGTGALPQPDLYYFYYPDLALTRIKHPINNKTAATVEVLTSPFIIIKHEEFDWMGEKEDSGYVIYYNQPGNSEDEFIYFLDMLSNYQILTDAKRIKIRHCHINPHEDSIHHFERAKQKYSAHWLSGESERLFSKVAFEKTAAMVIQYSLEAIGMEQR</sequence>
<evidence type="ECO:0000313" key="2">
    <source>
        <dbReference type="EMBL" id="HAD0242892.1"/>
    </source>
</evidence>
<protein>
    <recommendedName>
        <fullName evidence="1">GAPS4 PD-(D/E)XK nuclease domain-containing protein</fullName>
    </recommendedName>
</protein>
<dbReference type="Pfam" id="PF26115">
    <property type="entry name" value="PDDEXK_GAPS4"/>
    <property type="match status" value="1"/>
</dbReference>
<accession>A0A5W7DWY0</accession>
<dbReference type="EMBL" id="DAANKJ010000050">
    <property type="protein sequence ID" value="HAD0242892.1"/>
    <property type="molecule type" value="Genomic_DNA"/>
</dbReference>
<reference evidence="2" key="1">
    <citation type="journal article" date="2018" name="Genome Biol.">
        <title>SKESA: strategic k-mer extension for scrupulous assemblies.</title>
        <authorList>
            <person name="Souvorov A."/>
            <person name="Agarwala R."/>
            <person name="Lipman D.J."/>
        </authorList>
    </citation>
    <scope>NUCLEOTIDE SEQUENCE</scope>
    <source>
        <strain evidence="2">Tha13</strain>
    </source>
</reference>
<feature type="domain" description="GAPS4 PD-(D/E)XK nuclease" evidence="1">
    <location>
        <begin position="1"/>
        <end position="140"/>
    </location>
</feature>
<dbReference type="InterPro" id="IPR058873">
    <property type="entry name" value="PDDEXK_GAPS4"/>
</dbReference>
<organism evidence="2">
    <name type="scientific">Salmonella typhimurium</name>
    <dbReference type="NCBI Taxonomy" id="90371"/>
    <lineage>
        <taxon>Bacteria</taxon>
        <taxon>Pseudomonadati</taxon>
        <taxon>Pseudomonadota</taxon>
        <taxon>Gammaproteobacteria</taxon>
        <taxon>Enterobacterales</taxon>
        <taxon>Enterobacteriaceae</taxon>
        <taxon>Salmonella</taxon>
    </lineage>
</organism>
<proteinExistence type="predicted"/>